<dbReference type="InterPro" id="IPR057904">
    <property type="entry name" value="Nal1_C"/>
</dbReference>
<dbReference type="InterPro" id="IPR043504">
    <property type="entry name" value="Peptidase_S1_PA_chymotrypsin"/>
</dbReference>
<organism evidence="2 3">
    <name type="scientific">Cereibacter changlensis</name>
    <dbReference type="NCBI Taxonomy" id="402884"/>
    <lineage>
        <taxon>Bacteria</taxon>
        <taxon>Pseudomonadati</taxon>
        <taxon>Pseudomonadota</taxon>
        <taxon>Alphaproteobacteria</taxon>
        <taxon>Rhodobacterales</taxon>
        <taxon>Paracoccaceae</taxon>
        <taxon>Cereibacter</taxon>
    </lineage>
</organism>
<gene>
    <name evidence="2" type="ORF">LX76_04652</name>
</gene>
<dbReference type="SUPFAM" id="SSF50494">
    <property type="entry name" value="Trypsin-like serine proteases"/>
    <property type="match status" value="1"/>
</dbReference>
<dbReference type="Proteomes" id="UP000249538">
    <property type="component" value="Unassembled WGS sequence"/>
</dbReference>
<proteinExistence type="predicted"/>
<dbReference type="Pfam" id="PF25819">
    <property type="entry name" value="Nal1_C"/>
    <property type="match status" value="1"/>
</dbReference>
<evidence type="ECO:0000313" key="3">
    <source>
        <dbReference type="Proteomes" id="UP000249538"/>
    </source>
</evidence>
<dbReference type="AlphaFoldDB" id="A0A2W7QXM0"/>
<dbReference type="RefSeq" id="WP_146170673.1">
    <property type="nucleotide sequence ID" value="NZ_QKZS01000051.1"/>
</dbReference>
<reference evidence="2 3" key="1">
    <citation type="submission" date="2018-06" db="EMBL/GenBank/DDBJ databases">
        <title>Genomic Encyclopedia of Archaeal and Bacterial Type Strains, Phase II (KMG-II): from individual species to whole genera.</title>
        <authorList>
            <person name="Goeker M."/>
        </authorList>
    </citation>
    <scope>NUCLEOTIDE SEQUENCE [LARGE SCALE GENOMIC DNA]</scope>
    <source>
        <strain evidence="2 3">DSM 18774</strain>
    </source>
</reference>
<feature type="domain" description="Nal1 C-terminal" evidence="1">
    <location>
        <begin position="259"/>
        <end position="347"/>
    </location>
</feature>
<sequence length="372" mass="39987">MNDMNELNGLKPKSAKDLAEKILGWAKHKNLFDRVPLDEGIEEEDAQFQVGPNQFHAQATEEVLRKRSINLVGFSEGEKKVVIFTHNKVSKGDEKVLPFAFGDFKVEYAQGGIAQVRGNPPQPQQPNPFNLRNNRYTCGSSIFPAHCIGAGTFGLIVRDAGGQLYGMTNNHVAGACNHAMPGLPILAPGPADATETACDPFTIGRHSRLLPINDGIPENINISENCDVSIFSLTDPARVSSYQGNAYDTPAAVGMPDPGFRVKKYGRTTGLTTGVIVAQAASPMPVSYTVSEYGIKKNVWFETIFIVAGDHGLPFSRPGDSGSLVVSEDAAGNPVAVGLVFAGNEQRNYSFILPLPDVMQKLGVSIVTGHHV</sequence>
<dbReference type="InterPro" id="IPR009003">
    <property type="entry name" value="Peptidase_S1_PA"/>
</dbReference>
<evidence type="ECO:0000313" key="2">
    <source>
        <dbReference type="EMBL" id="PZX46439.1"/>
    </source>
</evidence>
<dbReference type="EMBL" id="QKZS01000051">
    <property type="protein sequence ID" value="PZX46439.1"/>
    <property type="molecule type" value="Genomic_DNA"/>
</dbReference>
<evidence type="ECO:0000259" key="1">
    <source>
        <dbReference type="Pfam" id="PF25819"/>
    </source>
</evidence>
<accession>A0A2W7QXM0</accession>
<name>A0A2W7QXM0_9RHOB</name>
<protein>
    <recommendedName>
        <fullName evidence="1">Nal1 C-terminal domain-containing protein</fullName>
    </recommendedName>
</protein>
<comment type="caution">
    <text evidence="2">The sequence shown here is derived from an EMBL/GenBank/DDBJ whole genome shotgun (WGS) entry which is preliminary data.</text>
</comment>
<dbReference type="Gene3D" id="2.40.10.10">
    <property type="entry name" value="Trypsin-like serine proteases"/>
    <property type="match status" value="2"/>
</dbReference>